<dbReference type="EMBL" id="ML170186">
    <property type="protein sequence ID" value="TDL20721.1"/>
    <property type="molecule type" value="Genomic_DNA"/>
</dbReference>
<evidence type="ECO:0000256" key="1">
    <source>
        <dbReference type="SAM" id="MobiDB-lite"/>
    </source>
</evidence>
<protein>
    <submittedName>
        <fullName evidence="2">Uncharacterized protein</fullName>
    </submittedName>
</protein>
<dbReference type="VEuPathDB" id="FungiDB:BD410DRAFT_790705"/>
<proteinExistence type="predicted"/>
<reference evidence="2 3" key="1">
    <citation type="submission" date="2018-06" db="EMBL/GenBank/DDBJ databases">
        <title>A transcriptomic atlas of mushroom development highlights an independent origin of complex multicellularity.</title>
        <authorList>
            <consortium name="DOE Joint Genome Institute"/>
            <person name="Krizsan K."/>
            <person name="Almasi E."/>
            <person name="Merenyi Z."/>
            <person name="Sahu N."/>
            <person name="Viragh M."/>
            <person name="Koszo T."/>
            <person name="Mondo S."/>
            <person name="Kiss B."/>
            <person name="Balint B."/>
            <person name="Kues U."/>
            <person name="Barry K."/>
            <person name="Hegedus J.C."/>
            <person name="Henrissat B."/>
            <person name="Johnson J."/>
            <person name="Lipzen A."/>
            <person name="Ohm R."/>
            <person name="Nagy I."/>
            <person name="Pangilinan J."/>
            <person name="Yan J."/>
            <person name="Xiong Y."/>
            <person name="Grigoriev I.V."/>
            <person name="Hibbett D.S."/>
            <person name="Nagy L.G."/>
        </authorList>
    </citation>
    <scope>NUCLEOTIDE SEQUENCE [LARGE SCALE GENOMIC DNA]</scope>
    <source>
        <strain evidence="2 3">SZMC22713</strain>
    </source>
</reference>
<evidence type="ECO:0000313" key="3">
    <source>
        <dbReference type="Proteomes" id="UP000294933"/>
    </source>
</evidence>
<evidence type="ECO:0000313" key="2">
    <source>
        <dbReference type="EMBL" id="TDL20721.1"/>
    </source>
</evidence>
<keyword evidence="3" id="KW-1185">Reference proteome</keyword>
<sequence length="167" mass="18367">MLCCWSSKAHVVDEWYSTYLDCAIHAHGLGSHPSYILSRNSPNGRPTSAYSTQPSERAIPGTRLRKGRRASDDEVNHTTAKRMSRDFRVGSSVPDTNPAKSTTRAVGIISASPLQQTITTTEADRENVVRIRQAKVLKKRPKSGGSDIRISQIVDEGHSSGAQREDH</sequence>
<organism evidence="2 3">
    <name type="scientific">Rickenella mellea</name>
    <dbReference type="NCBI Taxonomy" id="50990"/>
    <lineage>
        <taxon>Eukaryota</taxon>
        <taxon>Fungi</taxon>
        <taxon>Dikarya</taxon>
        <taxon>Basidiomycota</taxon>
        <taxon>Agaricomycotina</taxon>
        <taxon>Agaricomycetes</taxon>
        <taxon>Hymenochaetales</taxon>
        <taxon>Rickenellaceae</taxon>
        <taxon>Rickenella</taxon>
    </lineage>
</organism>
<feature type="compositionally biased region" description="Basic and acidic residues" evidence="1">
    <location>
        <begin position="155"/>
        <end position="167"/>
    </location>
</feature>
<gene>
    <name evidence="2" type="ORF">BD410DRAFT_790705</name>
</gene>
<feature type="compositionally biased region" description="Polar residues" evidence="1">
    <location>
        <begin position="93"/>
        <end position="104"/>
    </location>
</feature>
<feature type="region of interest" description="Disordered" evidence="1">
    <location>
        <begin position="138"/>
        <end position="167"/>
    </location>
</feature>
<dbReference type="Proteomes" id="UP000294933">
    <property type="component" value="Unassembled WGS sequence"/>
</dbReference>
<dbReference type="AlphaFoldDB" id="A0A4Y7Q074"/>
<name>A0A4Y7Q074_9AGAM</name>
<accession>A0A4Y7Q074</accession>
<feature type="region of interest" description="Disordered" evidence="1">
    <location>
        <begin position="64"/>
        <end position="104"/>
    </location>
</feature>